<dbReference type="PANTHER" id="PTHR30290">
    <property type="entry name" value="PERIPLASMIC BINDING COMPONENT OF ABC TRANSPORTER"/>
    <property type="match status" value="1"/>
</dbReference>
<dbReference type="Gene3D" id="3.90.76.10">
    <property type="entry name" value="Dipeptide-binding Protein, Domain 1"/>
    <property type="match status" value="1"/>
</dbReference>
<evidence type="ECO:0000259" key="6">
    <source>
        <dbReference type="Pfam" id="PF00496"/>
    </source>
</evidence>
<feature type="domain" description="Solute-binding protein family 5" evidence="6">
    <location>
        <begin position="332"/>
        <end position="553"/>
    </location>
</feature>
<dbReference type="FunFam" id="3.10.105.10:FF:000001">
    <property type="entry name" value="Oligopeptide ABC transporter, oligopeptide-binding protein"/>
    <property type="match status" value="1"/>
</dbReference>
<evidence type="ECO:0000256" key="2">
    <source>
        <dbReference type="ARBA" id="ARBA00005695"/>
    </source>
</evidence>
<protein>
    <submittedName>
        <fullName evidence="7">Oligopeptide transporter</fullName>
    </submittedName>
</protein>
<dbReference type="GO" id="GO:0030288">
    <property type="term" value="C:outer membrane-bounded periplasmic space"/>
    <property type="evidence" value="ECO:0007669"/>
    <property type="project" value="UniProtKB-ARBA"/>
</dbReference>
<dbReference type="GO" id="GO:1904680">
    <property type="term" value="F:peptide transmembrane transporter activity"/>
    <property type="evidence" value="ECO:0007669"/>
    <property type="project" value="TreeGrafter"/>
</dbReference>
<dbReference type="InterPro" id="IPR000914">
    <property type="entry name" value="SBP_5_dom"/>
</dbReference>
<dbReference type="FunFam" id="3.90.76.10:FF:000001">
    <property type="entry name" value="Oligopeptide ABC transporter substrate-binding protein"/>
    <property type="match status" value="1"/>
</dbReference>
<comment type="subcellular location">
    <subcellularLocation>
        <location evidence="1">Cell membrane</location>
        <topology evidence="1">Lipid-anchor</topology>
    </subcellularLocation>
</comment>
<accession>A0A0C7GA86</accession>
<dbReference type="Pfam" id="PF00496">
    <property type="entry name" value="SBP_bac_5"/>
    <property type="match status" value="2"/>
</dbReference>
<dbReference type="CDD" id="cd08504">
    <property type="entry name" value="PBP2_OppA"/>
    <property type="match status" value="1"/>
</dbReference>
<evidence type="ECO:0000256" key="4">
    <source>
        <dbReference type="ARBA" id="ARBA00022729"/>
    </source>
</evidence>
<dbReference type="SUPFAM" id="SSF53850">
    <property type="entry name" value="Periplasmic binding protein-like II"/>
    <property type="match status" value="2"/>
</dbReference>
<dbReference type="Gene3D" id="3.10.105.10">
    <property type="entry name" value="Dipeptide-binding Protein, Domain 3"/>
    <property type="match status" value="2"/>
</dbReference>
<evidence type="ECO:0000313" key="8">
    <source>
        <dbReference type="Proteomes" id="UP000049127"/>
    </source>
</evidence>
<comment type="similarity">
    <text evidence="2">Belongs to the bacterial solute-binding protein 5 family.</text>
</comment>
<dbReference type="PROSITE" id="PS01040">
    <property type="entry name" value="SBP_BACTERIAL_5"/>
    <property type="match status" value="1"/>
</dbReference>
<dbReference type="PANTHER" id="PTHR30290:SF10">
    <property type="entry name" value="PERIPLASMIC OLIGOPEPTIDE-BINDING PROTEIN-RELATED"/>
    <property type="match status" value="1"/>
</dbReference>
<dbReference type="PROSITE" id="PS51257">
    <property type="entry name" value="PROKAR_LIPOPROTEIN"/>
    <property type="match status" value="1"/>
</dbReference>
<dbReference type="InterPro" id="IPR023765">
    <property type="entry name" value="SBP_5_CS"/>
</dbReference>
<evidence type="ECO:0000256" key="5">
    <source>
        <dbReference type="SAM" id="SignalP"/>
    </source>
</evidence>
<dbReference type="GO" id="GO:0015833">
    <property type="term" value="P:peptide transport"/>
    <property type="evidence" value="ECO:0007669"/>
    <property type="project" value="TreeGrafter"/>
</dbReference>
<feature type="signal peptide" evidence="5">
    <location>
        <begin position="1"/>
        <end position="20"/>
    </location>
</feature>
<dbReference type="EMBL" id="CEKZ01000022">
    <property type="protein sequence ID" value="CEQ05028.1"/>
    <property type="molecule type" value="Genomic_DNA"/>
</dbReference>
<sequence>MVLKKKMAVMCATSAIAVIALVGCGSTGGNSSSGGSSSGKGEGDPLKVLANENARAAIAMSVDKQAMCDTILNNGSIPASYYVAKELAFNEAGKDYREVAGDMGYKHDDAEATKLWEKAKGEVGFDTVKLELLTFDGESSKRQAEFIQSELQNALPGLTVDIKTQPFKQKLALEGKGDFHLSYAGWNPDYPDPLTFLETMQSGIQYATNTNYKNEEYNKLIEEAKTAENQEESWKKYAEAEKMMLKDGYLVPLTQSGVAYLQKPYVSGRLTPSFGVPAIYNWMELGEGKKELNITSSSDIPTLDPSKAEDTVSSEVLMNTMEGLVKLDKDGKIAPGIAETWEKSEDGKSWTFKLRKNAKWSNGDPVTAKDFEYSWKRTLDPATASTYGFIMYDIVGAKDYNLGKTDNADKVGIKAVDDYTLKVDLVRPVHYFDSLMFFKSFLPQNQKVVEQFGGEYGTSHDKIVYNGPFTLSNWKIEDVYTMSKNPGYWDASSVKIDKVNTKIVKDPNAALNLYETGGIDIVGLSSENVDKYKDSPEFKTYLKASTYFFQVNGGKAEKSK</sequence>
<dbReference type="OrthoDB" id="9801912at2"/>
<dbReference type="RefSeq" id="WP_055337190.1">
    <property type="nucleotide sequence ID" value="NZ_CDNF01000031.1"/>
</dbReference>
<proteinExistence type="inferred from homology"/>
<evidence type="ECO:0000256" key="1">
    <source>
        <dbReference type="ARBA" id="ARBA00004193"/>
    </source>
</evidence>
<dbReference type="AlphaFoldDB" id="A0A0C7GA86"/>
<keyword evidence="3" id="KW-0813">Transport</keyword>
<feature type="domain" description="Solute-binding protein family 5" evidence="6">
    <location>
        <begin position="48"/>
        <end position="203"/>
    </location>
</feature>
<dbReference type="Gene3D" id="3.40.190.10">
    <property type="entry name" value="Periplasmic binding protein-like II"/>
    <property type="match status" value="2"/>
</dbReference>
<gene>
    <name evidence="7" type="primary">oppA_7</name>
    <name evidence="7" type="ORF">R28058_27451</name>
</gene>
<organism evidence="7 8">
    <name type="scientific">Paraclostridium sordellii</name>
    <name type="common">Clostridium sordellii</name>
    <dbReference type="NCBI Taxonomy" id="1505"/>
    <lineage>
        <taxon>Bacteria</taxon>
        <taxon>Bacillati</taxon>
        <taxon>Bacillota</taxon>
        <taxon>Clostridia</taxon>
        <taxon>Peptostreptococcales</taxon>
        <taxon>Peptostreptococcaceae</taxon>
        <taxon>Paraclostridium</taxon>
    </lineage>
</organism>
<evidence type="ECO:0000256" key="3">
    <source>
        <dbReference type="ARBA" id="ARBA00022448"/>
    </source>
</evidence>
<feature type="chain" id="PRO_5038916166" evidence="5">
    <location>
        <begin position="21"/>
        <end position="560"/>
    </location>
</feature>
<reference evidence="7 8" key="1">
    <citation type="submission" date="2015-01" db="EMBL/GenBank/DDBJ databases">
        <authorList>
            <person name="Aslett A.Martin."/>
            <person name="De Silva Nishadi"/>
        </authorList>
    </citation>
    <scope>NUCLEOTIDE SEQUENCE [LARGE SCALE GENOMIC DNA]</scope>
    <source>
        <strain evidence="7 8">R28058</strain>
    </source>
</reference>
<keyword evidence="4 5" id="KW-0732">Signal</keyword>
<name>A0A0C7GA86_PARSO</name>
<dbReference type="InterPro" id="IPR039424">
    <property type="entry name" value="SBP_5"/>
</dbReference>
<evidence type="ECO:0000313" key="7">
    <source>
        <dbReference type="EMBL" id="CEQ05028.1"/>
    </source>
</evidence>
<dbReference type="Proteomes" id="UP000049127">
    <property type="component" value="Unassembled WGS sequence"/>
</dbReference>
<dbReference type="GO" id="GO:0005886">
    <property type="term" value="C:plasma membrane"/>
    <property type="evidence" value="ECO:0007669"/>
    <property type="project" value="UniProtKB-SubCell"/>
</dbReference>